<organism evidence="1 2">
    <name type="scientific">Acinetobacter piscicola</name>
    <dbReference type="NCBI Taxonomy" id="2006115"/>
    <lineage>
        <taxon>Bacteria</taxon>
        <taxon>Pseudomonadati</taxon>
        <taxon>Pseudomonadota</taxon>
        <taxon>Gammaproteobacteria</taxon>
        <taxon>Moraxellales</taxon>
        <taxon>Moraxellaceae</taxon>
        <taxon>Acinetobacter</taxon>
    </lineage>
</organism>
<gene>
    <name evidence="1" type="ORF">G0028_16710</name>
</gene>
<evidence type="ECO:0000313" key="1">
    <source>
        <dbReference type="EMBL" id="QOW47394.1"/>
    </source>
</evidence>
<name>A0A7S6VYT2_9GAMM</name>
<protein>
    <submittedName>
        <fullName evidence="1">Uncharacterized protein</fullName>
    </submittedName>
</protein>
<dbReference type="Proteomes" id="UP000593966">
    <property type="component" value="Chromosome"/>
</dbReference>
<accession>A0A7S6VYT2</accession>
<dbReference type="AlphaFoldDB" id="A0A7S6VYT2"/>
<sequence>MLGGNHLSFEFEEYLADQLKRQYDWVTVADNYRLMADRLRGNVLSGYYSILFE</sequence>
<proteinExistence type="predicted"/>
<dbReference type="EMBL" id="CP048659">
    <property type="protein sequence ID" value="QOW47394.1"/>
    <property type="molecule type" value="Genomic_DNA"/>
</dbReference>
<keyword evidence="2" id="KW-1185">Reference proteome</keyword>
<dbReference type="RefSeq" id="WP_180046873.1">
    <property type="nucleotide sequence ID" value="NZ_CP048659.1"/>
</dbReference>
<evidence type="ECO:0000313" key="2">
    <source>
        <dbReference type="Proteomes" id="UP000593966"/>
    </source>
</evidence>
<reference evidence="1 2" key="1">
    <citation type="submission" date="2020-02" db="EMBL/GenBank/DDBJ databases">
        <title>Tigecycline-resistant Acinetobacter species from pigs and migratory birds.</title>
        <authorList>
            <person name="Chen C."/>
            <person name="Sun J."/>
            <person name="Liao X.-P."/>
            <person name="Liu Y.-H."/>
        </authorList>
    </citation>
    <scope>NUCLEOTIDE SEQUENCE [LARGE SCALE GENOMIC DNA]</scope>
    <source>
        <strain evidence="1 2">YH12207_T</strain>
    </source>
</reference>